<dbReference type="CDD" id="cd09917">
    <property type="entry name" value="F-box_SF"/>
    <property type="match status" value="1"/>
</dbReference>
<evidence type="ECO:0000313" key="2">
    <source>
        <dbReference type="EMBL" id="GJJ10213.1"/>
    </source>
</evidence>
<organism evidence="2 3">
    <name type="scientific">Clathrus columnatus</name>
    <dbReference type="NCBI Taxonomy" id="1419009"/>
    <lineage>
        <taxon>Eukaryota</taxon>
        <taxon>Fungi</taxon>
        <taxon>Dikarya</taxon>
        <taxon>Basidiomycota</taxon>
        <taxon>Agaricomycotina</taxon>
        <taxon>Agaricomycetes</taxon>
        <taxon>Phallomycetidae</taxon>
        <taxon>Phallales</taxon>
        <taxon>Clathraceae</taxon>
        <taxon>Clathrus</taxon>
    </lineage>
</organism>
<reference evidence="2" key="1">
    <citation type="submission" date="2021-10" db="EMBL/GenBank/DDBJ databases">
        <title>De novo Genome Assembly of Clathrus columnatus (Basidiomycota, Fungi) Using Illumina and Nanopore Sequence Data.</title>
        <authorList>
            <person name="Ogiso-Tanaka E."/>
            <person name="Itagaki H."/>
            <person name="Hosoya T."/>
            <person name="Hosaka K."/>
        </authorList>
    </citation>
    <scope>NUCLEOTIDE SEQUENCE</scope>
    <source>
        <strain evidence="2">MO-923</strain>
    </source>
</reference>
<dbReference type="EMBL" id="BPWL01000005">
    <property type="protein sequence ID" value="GJJ10213.1"/>
    <property type="molecule type" value="Genomic_DNA"/>
</dbReference>
<name>A0AAV5AC47_9AGAM</name>
<gene>
    <name evidence="2" type="ORF">Clacol_004439</name>
</gene>
<comment type="caution">
    <text evidence="2">The sequence shown here is derived from an EMBL/GenBank/DDBJ whole genome shotgun (WGS) entry which is preliminary data.</text>
</comment>
<accession>A0AAV5AC47</accession>
<sequence length="337" mass="37565">MVFLSCLPTEVITRALGYLSSKELASCTSLSKLFLTIIKASSILTYALELGKAELNDMYHLNLDQFDKSSSELLAALRRREQAWSTFAWTKQWDVPVKRVYKSSEICGPVFVGGYSRRGPGIDTIDVYDFYDINTNGFQTKTRSRCYKLQLCKLSTGLEYDHIEIPQSTISLETFSAGSWESSRSSVQIFGYNLLDVTLGEFNDVRIINWKTAQHVMLFSGVSDSDWTMISETEVLVAGYGENVPLLKYYTVNGFGPNSDKLEENSPSLGADESDTSISGVDQVIFGLPFKKDPHGIAIQTWGVDSISSEVSFTPKPYSPFVKSTTFVILRGLRLLG</sequence>
<dbReference type="InterPro" id="IPR001810">
    <property type="entry name" value="F-box_dom"/>
</dbReference>
<evidence type="ECO:0000313" key="3">
    <source>
        <dbReference type="Proteomes" id="UP001050691"/>
    </source>
</evidence>
<keyword evidence="3" id="KW-1185">Reference proteome</keyword>
<dbReference type="AlphaFoldDB" id="A0AAV5AC47"/>
<evidence type="ECO:0000259" key="1">
    <source>
        <dbReference type="PROSITE" id="PS50181"/>
    </source>
</evidence>
<dbReference type="PROSITE" id="PS50181">
    <property type="entry name" value="FBOX"/>
    <property type="match status" value="1"/>
</dbReference>
<dbReference type="InterPro" id="IPR036047">
    <property type="entry name" value="F-box-like_dom_sf"/>
</dbReference>
<proteinExistence type="predicted"/>
<dbReference type="Pfam" id="PF00646">
    <property type="entry name" value="F-box"/>
    <property type="match status" value="1"/>
</dbReference>
<dbReference type="SUPFAM" id="SSF81383">
    <property type="entry name" value="F-box domain"/>
    <property type="match status" value="1"/>
</dbReference>
<dbReference type="Proteomes" id="UP001050691">
    <property type="component" value="Unassembled WGS sequence"/>
</dbReference>
<protein>
    <recommendedName>
        <fullName evidence="1">F-box domain-containing protein</fullName>
    </recommendedName>
</protein>
<feature type="domain" description="F-box" evidence="1">
    <location>
        <begin position="1"/>
        <end position="47"/>
    </location>
</feature>